<dbReference type="GO" id="GO:0003700">
    <property type="term" value="F:DNA-binding transcription factor activity"/>
    <property type="evidence" value="ECO:0007669"/>
    <property type="project" value="InterPro"/>
</dbReference>
<feature type="signal peptide" evidence="1">
    <location>
        <begin position="1"/>
        <end position="21"/>
    </location>
</feature>
<comment type="caution">
    <text evidence="3">The sequence shown here is derived from an EMBL/GenBank/DDBJ whole genome shotgun (WGS) entry which is preliminary data.</text>
</comment>
<organism evidence="3 5">
    <name type="scientific">Tamilnaduibacter salinus</name>
    <dbReference type="NCBI Taxonomy" id="1484056"/>
    <lineage>
        <taxon>Bacteria</taxon>
        <taxon>Pseudomonadati</taxon>
        <taxon>Pseudomonadota</taxon>
        <taxon>Gammaproteobacteria</taxon>
        <taxon>Pseudomonadales</taxon>
        <taxon>Marinobacteraceae</taxon>
        <taxon>Tamilnaduibacter</taxon>
    </lineage>
</organism>
<dbReference type="GO" id="GO:0043565">
    <property type="term" value="F:sequence-specific DNA binding"/>
    <property type="evidence" value="ECO:0007669"/>
    <property type="project" value="InterPro"/>
</dbReference>
<protein>
    <recommendedName>
        <fullName evidence="2">WRKY domain-containing protein</fullName>
    </recommendedName>
</protein>
<feature type="chain" id="PRO_5033298888" description="WRKY domain-containing protein" evidence="1">
    <location>
        <begin position="22"/>
        <end position="277"/>
    </location>
</feature>
<sequence length="277" mass="30916">MGIAGRIAVFVGLMLSQAAFALPPEHETRRLMLAVEQAIDEQRWEDAAGFINRLQTLDAGKPLAYQFYRGRVMLNAGQLNEARAALESYVTNAGSQAPHYREALKLITNIDRRTAQTSGGTDEGPGDEPVAVIEPTGNDRIERLKTLYLVGSPVAALEKHLNSLLELNAWRRGNQRVVKANEPPDIAYRVFAREEGTLNVQERRRTRTDGRAEVVSDEFAVYGVGRQVSWDCPGSERACWLYDPRDGSRWMKLADRPDAVEEIAETLGDLIRQLQSP</sequence>
<reference evidence="4 6" key="2">
    <citation type="submission" date="2018-04" db="EMBL/GenBank/DDBJ databases">
        <title>Genomic Encyclopedia of Type Strains, Phase IV (KMG-IV): sequencing the most valuable type-strain genomes for metagenomic binning, comparative biology and taxonomic classification.</title>
        <authorList>
            <person name="Goeker M."/>
        </authorList>
    </citation>
    <scope>NUCLEOTIDE SEQUENCE [LARGE SCALE GENOMIC DNA]</scope>
    <source>
        <strain evidence="4 6">DSM 28688</strain>
    </source>
</reference>
<gene>
    <name evidence="4" type="ORF">C8D92_101414</name>
    <name evidence="3" type="ORF">CF392_05425</name>
</gene>
<dbReference type="AlphaFoldDB" id="A0A2A2I610"/>
<name>A0A2A2I610_9GAMM</name>
<keyword evidence="1" id="KW-0732">Signal</keyword>
<dbReference type="OrthoDB" id="6357069at2"/>
<evidence type="ECO:0000313" key="6">
    <source>
        <dbReference type="Proteomes" id="UP000245887"/>
    </source>
</evidence>
<dbReference type="EMBL" id="NMPM01000021">
    <property type="protein sequence ID" value="PAV26473.1"/>
    <property type="molecule type" value="Genomic_DNA"/>
</dbReference>
<evidence type="ECO:0000259" key="2">
    <source>
        <dbReference type="PROSITE" id="PS50811"/>
    </source>
</evidence>
<feature type="domain" description="WRKY" evidence="2">
    <location>
        <begin position="169"/>
        <end position="218"/>
    </location>
</feature>
<dbReference type="RefSeq" id="WP_095610454.1">
    <property type="nucleotide sequence ID" value="NZ_NMPM01000021.1"/>
</dbReference>
<accession>A0A2A2I610</accession>
<evidence type="ECO:0000313" key="4">
    <source>
        <dbReference type="EMBL" id="PVY79204.1"/>
    </source>
</evidence>
<evidence type="ECO:0000313" key="5">
    <source>
        <dbReference type="Proteomes" id="UP000218332"/>
    </source>
</evidence>
<dbReference type="InterPro" id="IPR003657">
    <property type="entry name" value="WRKY_dom"/>
</dbReference>
<proteinExistence type="predicted"/>
<reference evidence="3 5" key="1">
    <citation type="submission" date="2017-07" db="EMBL/GenBank/DDBJ databases">
        <title>Tamlnaduibacter salinus (Mi-7) genome sequencing.</title>
        <authorList>
            <person name="Verma A."/>
            <person name="Krishnamurthi S."/>
        </authorList>
    </citation>
    <scope>NUCLEOTIDE SEQUENCE [LARGE SCALE GENOMIC DNA]</scope>
    <source>
        <strain evidence="3 5">Mi-7</strain>
    </source>
</reference>
<evidence type="ECO:0000313" key="3">
    <source>
        <dbReference type="EMBL" id="PAV26473.1"/>
    </source>
</evidence>
<dbReference type="Proteomes" id="UP000245887">
    <property type="component" value="Unassembled WGS sequence"/>
</dbReference>
<evidence type="ECO:0000256" key="1">
    <source>
        <dbReference type="SAM" id="SignalP"/>
    </source>
</evidence>
<dbReference type="EMBL" id="QEKQ01000001">
    <property type="protein sequence ID" value="PVY79204.1"/>
    <property type="molecule type" value="Genomic_DNA"/>
</dbReference>
<keyword evidence="5" id="KW-1185">Reference proteome</keyword>
<dbReference type="Proteomes" id="UP000218332">
    <property type="component" value="Unassembled WGS sequence"/>
</dbReference>
<dbReference type="PROSITE" id="PS50811">
    <property type="entry name" value="WRKY"/>
    <property type="match status" value="1"/>
</dbReference>